<evidence type="ECO:0000256" key="2">
    <source>
        <dbReference type="ARBA" id="ARBA00022448"/>
    </source>
</evidence>
<feature type="transmembrane region" description="Helical" evidence="6">
    <location>
        <begin position="280"/>
        <end position="297"/>
    </location>
</feature>
<feature type="transmembrane region" description="Helical" evidence="6">
    <location>
        <begin position="163"/>
        <end position="182"/>
    </location>
</feature>
<keyword evidence="4 6" id="KW-1133">Transmembrane helix</keyword>
<accession>A0AAX2ZBS0</accession>
<sequence length="395" mass="42697">MKQNRGFSVLIASLVIQLVMGTIFMWSLFNSPFIDTFGWKKSSVVFTFSIMILCFTFSAIFGGRLQDKYGPRKIATIGSILFGAGVLLSSTVTEVWQLYLYYGIIGGIGAGFVYVCPVATCVKWFPDKKGFVTGLAVSAFGLSGLVFKPIAMYFIENNGVPGSFLYLGIIYVVMAIVAAQFLKNPEVIESKTQVKSLNNTRDVEPLEMLKGVKFYVLAMMYLFGGTACLTVIGLAKDIGVEYAKITPESAANAVAVISLFNAGGRLLWGVLSDKLGREKSAIVIYIMMTASMAYSAFGNLEGTIYFVVLGFMAISYGGMLTIFPTIMSDYYGTKNLGVNYGIIFAIYGLGAVIGPMTATAIGLKATFVASTILCICAVLGAIFILFEKNKLKITT</sequence>
<feature type="transmembrane region" description="Helical" evidence="6">
    <location>
        <begin position="7"/>
        <end position="29"/>
    </location>
</feature>
<feature type="transmembrane region" description="Helical" evidence="6">
    <location>
        <begin position="367"/>
        <end position="386"/>
    </location>
</feature>
<proteinExistence type="predicted"/>
<protein>
    <submittedName>
        <fullName evidence="8">OFA family MFS transporter</fullName>
    </submittedName>
</protein>
<keyword evidence="2" id="KW-0813">Transport</keyword>
<evidence type="ECO:0000256" key="5">
    <source>
        <dbReference type="ARBA" id="ARBA00023136"/>
    </source>
</evidence>
<gene>
    <name evidence="8" type="ORF">JW646_12225</name>
</gene>
<dbReference type="AlphaFoldDB" id="A0AAX2ZBS0"/>
<dbReference type="PANTHER" id="PTHR11360">
    <property type="entry name" value="MONOCARBOXYLATE TRANSPORTER"/>
    <property type="match status" value="1"/>
</dbReference>
<name>A0AAX2ZBS0_9FIRM</name>
<dbReference type="RefSeq" id="WP_228415308.1">
    <property type="nucleotide sequence ID" value="NZ_CP081135.1"/>
</dbReference>
<feature type="transmembrane region" description="Helical" evidence="6">
    <location>
        <begin position="303"/>
        <end position="326"/>
    </location>
</feature>
<keyword evidence="9" id="KW-1185">Reference proteome</keyword>
<evidence type="ECO:0000256" key="1">
    <source>
        <dbReference type="ARBA" id="ARBA00004651"/>
    </source>
</evidence>
<feature type="transmembrane region" description="Helical" evidence="6">
    <location>
        <begin position="250"/>
        <end position="268"/>
    </location>
</feature>
<feature type="transmembrane region" description="Helical" evidence="6">
    <location>
        <begin position="131"/>
        <end position="151"/>
    </location>
</feature>
<organism evidence="8 9">
    <name type="scientific">Terrisporobacter hibernicus</name>
    <dbReference type="NCBI Taxonomy" id="2813371"/>
    <lineage>
        <taxon>Bacteria</taxon>
        <taxon>Bacillati</taxon>
        <taxon>Bacillota</taxon>
        <taxon>Clostridia</taxon>
        <taxon>Peptostreptococcales</taxon>
        <taxon>Peptostreptococcaceae</taxon>
        <taxon>Terrisporobacter</taxon>
    </lineage>
</organism>
<dbReference type="PROSITE" id="PS50850">
    <property type="entry name" value="MFS"/>
    <property type="match status" value="1"/>
</dbReference>
<dbReference type="PANTHER" id="PTHR11360:SF317">
    <property type="entry name" value="MAJOR FACILITATOR SUPERFAMILY (MFS) PROFILE DOMAIN-CONTAINING PROTEIN-RELATED"/>
    <property type="match status" value="1"/>
</dbReference>
<keyword evidence="3 6" id="KW-0812">Transmembrane</keyword>
<evidence type="ECO:0000256" key="3">
    <source>
        <dbReference type="ARBA" id="ARBA00022692"/>
    </source>
</evidence>
<feature type="transmembrane region" description="Helical" evidence="6">
    <location>
        <begin position="214"/>
        <end position="235"/>
    </location>
</feature>
<dbReference type="InterPro" id="IPR020846">
    <property type="entry name" value="MFS_dom"/>
</dbReference>
<dbReference type="InterPro" id="IPR011701">
    <property type="entry name" value="MFS"/>
</dbReference>
<feature type="domain" description="Major facilitator superfamily (MFS) profile" evidence="7">
    <location>
        <begin position="5"/>
        <end position="392"/>
    </location>
</feature>
<dbReference type="Gene3D" id="1.20.1250.20">
    <property type="entry name" value="MFS general substrate transporter like domains"/>
    <property type="match status" value="2"/>
</dbReference>
<comment type="subcellular location">
    <subcellularLocation>
        <location evidence="1">Cell membrane</location>
        <topology evidence="1">Multi-pass membrane protein</topology>
    </subcellularLocation>
</comment>
<dbReference type="GO" id="GO:0005886">
    <property type="term" value="C:plasma membrane"/>
    <property type="evidence" value="ECO:0007669"/>
    <property type="project" value="UniProtKB-SubCell"/>
</dbReference>
<dbReference type="InterPro" id="IPR036259">
    <property type="entry name" value="MFS_trans_sf"/>
</dbReference>
<dbReference type="KEGG" id="tem:JW646_12225"/>
<dbReference type="CDD" id="cd17353">
    <property type="entry name" value="MFS_OFA_like"/>
    <property type="match status" value="1"/>
</dbReference>
<feature type="transmembrane region" description="Helical" evidence="6">
    <location>
        <begin position="338"/>
        <end position="361"/>
    </location>
</feature>
<feature type="transmembrane region" description="Helical" evidence="6">
    <location>
        <begin position="99"/>
        <end position="119"/>
    </location>
</feature>
<dbReference type="GO" id="GO:0022857">
    <property type="term" value="F:transmembrane transporter activity"/>
    <property type="evidence" value="ECO:0007669"/>
    <property type="project" value="InterPro"/>
</dbReference>
<evidence type="ECO:0000259" key="7">
    <source>
        <dbReference type="PROSITE" id="PS50850"/>
    </source>
</evidence>
<feature type="transmembrane region" description="Helical" evidence="6">
    <location>
        <begin position="74"/>
        <end position="93"/>
    </location>
</feature>
<dbReference type="Proteomes" id="UP001198983">
    <property type="component" value="Chromosome"/>
</dbReference>
<reference evidence="8 9" key="1">
    <citation type="journal article" date="2023" name="Int. J. Syst. Evol. Microbiol.">
        <title>Terrisporobacter hibernicus sp. nov., isolated from bovine faeces in Northern Ireland.</title>
        <authorList>
            <person name="Mitchell M."/>
            <person name="Nguyen S.V."/>
            <person name="Connor M."/>
            <person name="Fairley D.J."/>
            <person name="Donoghue O."/>
            <person name="Marshall H."/>
            <person name="Koolman L."/>
            <person name="McMullan G."/>
            <person name="Schaffer K.E."/>
            <person name="McGrath J.W."/>
            <person name="Fanning S."/>
        </authorList>
    </citation>
    <scope>NUCLEOTIDE SEQUENCE [LARGE SCALE GENOMIC DNA]</scope>
    <source>
        <strain evidence="8 9">MCA3</strain>
    </source>
</reference>
<feature type="transmembrane region" description="Helical" evidence="6">
    <location>
        <begin position="44"/>
        <end position="62"/>
    </location>
</feature>
<evidence type="ECO:0000313" key="9">
    <source>
        <dbReference type="Proteomes" id="UP001198983"/>
    </source>
</evidence>
<dbReference type="SUPFAM" id="SSF103473">
    <property type="entry name" value="MFS general substrate transporter"/>
    <property type="match status" value="1"/>
</dbReference>
<keyword evidence="5 6" id="KW-0472">Membrane</keyword>
<dbReference type="EMBL" id="CP081135">
    <property type="protein sequence ID" value="UEL46411.1"/>
    <property type="molecule type" value="Genomic_DNA"/>
</dbReference>
<evidence type="ECO:0000256" key="4">
    <source>
        <dbReference type="ARBA" id="ARBA00022989"/>
    </source>
</evidence>
<evidence type="ECO:0000256" key="6">
    <source>
        <dbReference type="SAM" id="Phobius"/>
    </source>
</evidence>
<dbReference type="InterPro" id="IPR050327">
    <property type="entry name" value="Proton-linked_MCT"/>
</dbReference>
<evidence type="ECO:0000313" key="8">
    <source>
        <dbReference type="EMBL" id="UEL46411.1"/>
    </source>
</evidence>
<dbReference type="Pfam" id="PF07690">
    <property type="entry name" value="MFS_1"/>
    <property type="match status" value="1"/>
</dbReference>